<name>A0AA86YRQ5_PROST</name>
<gene>
    <name evidence="1" type="ORF">PROSTU_02160</name>
</gene>
<protein>
    <submittedName>
        <fullName evidence="1">Uncharacterized protein</fullName>
    </submittedName>
</protein>
<dbReference type="AlphaFoldDB" id="A0AA86YRQ5"/>
<evidence type="ECO:0000313" key="2">
    <source>
        <dbReference type="Proteomes" id="UP000004506"/>
    </source>
</evidence>
<accession>A0AA86YRQ5</accession>
<reference evidence="1 2" key="3">
    <citation type="submission" date="2008-05" db="EMBL/GenBank/DDBJ databases">
        <authorList>
            <person name="Fulton L."/>
            <person name="Clifton S."/>
            <person name="Fulton B."/>
            <person name="Xu J."/>
            <person name="Minx P."/>
            <person name="Pepin K.H."/>
            <person name="Johnson M."/>
            <person name="Thiruvilangam P."/>
            <person name="Bhonagiri V."/>
            <person name="Nash W.E."/>
            <person name="Mardis E.R."/>
            <person name="Wilson R.K."/>
        </authorList>
    </citation>
    <scope>NUCLEOTIDE SEQUENCE [LARGE SCALE GENOMIC DNA]</scope>
    <source>
        <strain evidence="1 2">ATCC 25827</strain>
    </source>
</reference>
<dbReference type="Proteomes" id="UP000004506">
    <property type="component" value="Unassembled WGS sequence"/>
</dbReference>
<evidence type="ECO:0000313" key="1">
    <source>
        <dbReference type="EMBL" id="EDU58976.1"/>
    </source>
</evidence>
<organism evidence="1 2">
    <name type="scientific">Providencia stuartii ATCC 25827</name>
    <dbReference type="NCBI Taxonomy" id="471874"/>
    <lineage>
        <taxon>Bacteria</taxon>
        <taxon>Pseudomonadati</taxon>
        <taxon>Pseudomonadota</taxon>
        <taxon>Gammaproteobacteria</taxon>
        <taxon>Enterobacterales</taxon>
        <taxon>Morganellaceae</taxon>
        <taxon>Providencia</taxon>
    </lineage>
</organism>
<proteinExistence type="predicted"/>
<comment type="caution">
    <text evidence="1">The sequence shown here is derived from an EMBL/GenBank/DDBJ whole genome shotgun (WGS) entry which is preliminary data.</text>
</comment>
<reference evidence="2" key="2">
    <citation type="submission" date="2008-04" db="EMBL/GenBank/DDBJ databases">
        <title>Draft genome sequence of Providencia stuartii(ATCC 25827).</title>
        <authorList>
            <person name="Sudarsanam P."/>
            <person name="Ley R."/>
            <person name="Guruge J."/>
            <person name="Turnbaugh P.J."/>
            <person name="Mahowald M."/>
            <person name="Liep D."/>
            <person name="Gordon J."/>
        </authorList>
    </citation>
    <scope>NUCLEOTIDE SEQUENCE [LARGE SCALE GENOMIC DNA]</scope>
    <source>
        <strain evidence="2">ATCC 25827</strain>
    </source>
</reference>
<sequence>MIFWCTPDATPAIAGNTRGNCKTKTNSESKTNYAGTIYLT</sequence>
<reference evidence="2" key="1">
    <citation type="submission" date="2008-04" db="EMBL/GenBank/DDBJ databases">
        <title>Draft genome sequence of Providencia stuartii (ATCC 25827).</title>
        <authorList>
            <person name="Sudarsanam P."/>
            <person name="Ley R."/>
            <person name="Guruge J."/>
            <person name="Turnbaugh P.J."/>
            <person name="Mahowald M."/>
            <person name="Liep D."/>
            <person name="Gordon J."/>
        </authorList>
    </citation>
    <scope>NUCLEOTIDE SEQUENCE [LARGE SCALE GENOMIC DNA]</scope>
    <source>
        <strain evidence="2">ATCC 25827</strain>
    </source>
</reference>
<dbReference type="EMBL" id="ABJD02000101">
    <property type="protein sequence ID" value="EDU58976.1"/>
    <property type="molecule type" value="Genomic_DNA"/>
</dbReference>